<reference evidence="10" key="2">
    <citation type="submission" date="2020-08" db="EMBL/GenBank/DDBJ databases">
        <title>Draft Genome Sequence of Cumin Blight Pathogen Alternaria burnsii.</title>
        <authorList>
            <person name="Feng Z."/>
        </authorList>
    </citation>
    <scope>NUCLEOTIDE SEQUENCE</scope>
    <source>
        <strain evidence="10">CBS107.38</strain>
    </source>
</reference>
<evidence type="ECO:0000259" key="9">
    <source>
        <dbReference type="PROSITE" id="PS50048"/>
    </source>
</evidence>
<feature type="compositionally biased region" description="Basic and acidic residues" evidence="7">
    <location>
        <begin position="249"/>
        <end position="269"/>
    </location>
</feature>
<evidence type="ECO:0000256" key="2">
    <source>
        <dbReference type="ARBA" id="ARBA00022833"/>
    </source>
</evidence>
<gene>
    <name evidence="10" type="ORF">GT037_000304</name>
</gene>
<dbReference type="EMBL" id="JAAABM010000001">
    <property type="protein sequence ID" value="KAF7681328.1"/>
    <property type="molecule type" value="Genomic_DNA"/>
</dbReference>
<keyword evidence="1" id="KW-0479">Metal-binding</keyword>
<evidence type="ECO:0000256" key="6">
    <source>
        <dbReference type="SAM" id="Coils"/>
    </source>
</evidence>
<feature type="transmembrane region" description="Helical" evidence="8">
    <location>
        <begin position="405"/>
        <end position="426"/>
    </location>
</feature>
<dbReference type="Gene3D" id="6.10.110.10">
    <property type="match status" value="1"/>
</dbReference>
<dbReference type="SMART" id="SM00066">
    <property type="entry name" value="GAL4"/>
    <property type="match status" value="1"/>
</dbReference>
<feature type="domain" description="Zn(2)-C6 fungal-type" evidence="9">
    <location>
        <begin position="501"/>
        <end position="531"/>
    </location>
</feature>
<keyword evidence="11" id="KW-1185">Reference proteome</keyword>
<name>A0A8H7BG78_9PLEO</name>
<dbReference type="CDD" id="cd00067">
    <property type="entry name" value="GAL4"/>
    <property type="match status" value="1"/>
</dbReference>
<dbReference type="InterPro" id="IPR001138">
    <property type="entry name" value="Zn2Cys6_DnaBD"/>
</dbReference>
<feature type="compositionally biased region" description="Basic and acidic residues" evidence="7">
    <location>
        <begin position="479"/>
        <end position="491"/>
    </location>
</feature>
<dbReference type="RefSeq" id="XP_038791207.1">
    <property type="nucleotide sequence ID" value="XM_038925351.1"/>
</dbReference>
<evidence type="ECO:0000256" key="1">
    <source>
        <dbReference type="ARBA" id="ARBA00022723"/>
    </source>
</evidence>
<feature type="transmembrane region" description="Helical" evidence="8">
    <location>
        <begin position="343"/>
        <end position="365"/>
    </location>
</feature>
<dbReference type="PROSITE" id="PS50048">
    <property type="entry name" value="ZN2_CY6_FUNGAL_2"/>
    <property type="match status" value="1"/>
</dbReference>
<feature type="coiled-coil region" evidence="6">
    <location>
        <begin position="119"/>
        <end position="146"/>
    </location>
</feature>
<protein>
    <recommendedName>
        <fullName evidence="9">Zn(2)-C6 fungal-type domain-containing protein</fullName>
    </recommendedName>
</protein>
<keyword evidence="2" id="KW-0862">Zinc</keyword>
<accession>A0A8H7BG78</accession>
<feature type="compositionally biased region" description="Polar residues" evidence="7">
    <location>
        <begin position="18"/>
        <end position="40"/>
    </location>
</feature>
<dbReference type="GO" id="GO:0000981">
    <property type="term" value="F:DNA-binding transcription factor activity, RNA polymerase II-specific"/>
    <property type="evidence" value="ECO:0007669"/>
    <property type="project" value="InterPro"/>
</dbReference>
<dbReference type="InterPro" id="IPR036864">
    <property type="entry name" value="Zn2-C6_fun-type_DNA-bd_sf"/>
</dbReference>
<evidence type="ECO:0000256" key="8">
    <source>
        <dbReference type="SAM" id="Phobius"/>
    </source>
</evidence>
<keyword evidence="3" id="KW-0805">Transcription regulation</keyword>
<dbReference type="GeneID" id="62198529"/>
<keyword evidence="8" id="KW-1133">Transmembrane helix</keyword>
<keyword evidence="5" id="KW-0539">Nucleus</keyword>
<evidence type="ECO:0000313" key="10">
    <source>
        <dbReference type="EMBL" id="KAF7681328.1"/>
    </source>
</evidence>
<feature type="region of interest" description="Disordered" evidence="7">
    <location>
        <begin position="216"/>
        <end position="282"/>
    </location>
</feature>
<dbReference type="Gene3D" id="4.10.240.10">
    <property type="entry name" value="Zn(2)-C6 fungal-type DNA-binding domain"/>
    <property type="match status" value="1"/>
</dbReference>
<reference evidence="10" key="1">
    <citation type="submission" date="2020-01" db="EMBL/GenBank/DDBJ databases">
        <authorList>
            <person name="Feng Z.H.Z."/>
        </authorList>
    </citation>
    <scope>NUCLEOTIDE SEQUENCE</scope>
    <source>
        <strain evidence="10">CBS107.38</strain>
    </source>
</reference>
<feature type="compositionally biased region" description="Basic and acidic residues" evidence="7">
    <location>
        <begin position="231"/>
        <end position="242"/>
    </location>
</feature>
<proteinExistence type="predicted"/>
<evidence type="ECO:0000256" key="4">
    <source>
        <dbReference type="ARBA" id="ARBA00023163"/>
    </source>
</evidence>
<feature type="transmembrane region" description="Helical" evidence="8">
    <location>
        <begin position="377"/>
        <end position="399"/>
    </location>
</feature>
<dbReference type="AlphaFoldDB" id="A0A8H7BG78"/>
<dbReference type="InterPro" id="IPR038213">
    <property type="entry name" value="IFI6/IFI27-like_sf"/>
</dbReference>
<dbReference type="SUPFAM" id="SSF57701">
    <property type="entry name" value="Zn2/Cys6 DNA-binding domain"/>
    <property type="match status" value="1"/>
</dbReference>
<feature type="compositionally biased region" description="Polar residues" evidence="7">
    <location>
        <begin position="81"/>
        <end position="101"/>
    </location>
</feature>
<evidence type="ECO:0000256" key="7">
    <source>
        <dbReference type="SAM" id="MobiDB-lite"/>
    </source>
</evidence>
<comment type="caution">
    <text evidence="10">The sequence shown here is derived from an EMBL/GenBank/DDBJ whole genome shotgun (WGS) entry which is preliminary data.</text>
</comment>
<organism evidence="10 11">
    <name type="scientific">Alternaria burnsii</name>
    <dbReference type="NCBI Taxonomy" id="1187904"/>
    <lineage>
        <taxon>Eukaryota</taxon>
        <taxon>Fungi</taxon>
        <taxon>Dikarya</taxon>
        <taxon>Ascomycota</taxon>
        <taxon>Pezizomycotina</taxon>
        <taxon>Dothideomycetes</taxon>
        <taxon>Pleosporomycetidae</taxon>
        <taxon>Pleosporales</taxon>
        <taxon>Pleosporineae</taxon>
        <taxon>Pleosporaceae</taxon>
        <taxon>Alternaria</taxon>
        <taxon>Alternaria sect. Alternaria</taxon>
    </lineage>
</organism>
<keyword evidence="4" id="KW-0804">Transcription</keyword>
<dbReference type="PROSITE" id="PS00463">
    <property type="entry name" value="ZN2_CY6_FUNGAL_1"/>
    <property type="match status" value="1"/>
</dbReference>
<dbReference type="GO" id="GO:0008270">
    <property type="term" value="F:zinc ion binding"/>
    <property type="evidence" value="ECO:0007669"/>
    <property type="project" value="InterPro"/>
</dbReference>
<feature type="region of interest" description="Disordered" evidence="7">
    <location>
        <begin position="75"/>
        <end position="111"/>
    </location>
</feature>
<evidence type="ECO:0000313" key="11">
    <source>
        <dbReference type="Proteomes" id="UP000596902"/>
    </source>
</evidence>
<keyword evidence="8" id="KW-0472">Membrane</keyword>
<feature type="region of interest" description="Disordered" evidence="7">
    <location>
        <begin position="471"/>
        <end position="500"/>
    </location>
</feature>
<sequence length="904" mass="99478">MVMERNRDPSGAMGDAQRSISVNVKQRTPDPTLNNTSSGLPRSEITLELRPSYPLTTAHYGECVYLSEYQKRRPGKADEASPSSSHFEPFQSYCTSSSTPRQDPIPPSLSHDFVTKEDYERLVEENARLKLELEMAKETAEKAAKACRDLAAWTIWERDRLMCELEKAKEVHRAFVDNEVNELMAEESGYLPFYDMANFIPTPKWLGMLRATRAAMAREPTGPQQTGAESKANDEEIEHDPTDYASDSSEDRSSSNAEPEMRAGDDEKGGTTGHALPRERHSPVRANDGIKVVWKHVADKATFLATQAKDAVTEAVKKVKELGFIGTVKAIGEWIKLHPWETALIVVPLVALIATAIALSASGFGPAGIVAGSTATIIQAGIGNVVAGSIFATCTSAMMGGSGALIVFGGVWLGSTVFVASLAVAWKRWRDRSQRAMVLSRSDSPKTAAEEAKQAASDAVFWTIRAATAAARQASPHSTSDKSKMPADRTRTTNSQGRQKSCSECAKSKRKCGLEQPHCARCTRQHLSCIYPSRPGAQAAISQTNSAEVSTDMGYPQTPADITDLVNDDVEFDFDLPAMSTNPTADILDFDFCAGANSLDALSEMLASQSHQLNHTALQDVSGPVRKPFTSAHLSPYAKSRVEYSFEHIKLAPKMMVEQACTPWSHPMLYEEYMPRSLQDAHAACALYITMNAVNSEHVARYITSRAQELVTSAMPITPFEILAHTQALMLYQAMLLSSGGIRLWALADTLLPYLEDMGAALLPIAAEQDEIPETIPLYPSTVARTAWKSYVFRESARRTVLCAYHIAIMWTLFSGQLKTCSRDHSLRNFVTLSAHLWRATNPFDFAMAWNDKNHFLVKELDFTEVLRVAQPDDLDVFANMMLVGLQGIDDVRGWYHTRGGALL</sequence>
<evidence type="ECO:0000256" key="5">
    <source>
        <dbReference type="ARBA" id="ARBA00023242"/>
    </source>
</evidence>
<dbReference type="Proteomes" id="UP000596902">
    <property type="component" value="Unassembled WGS sequence"/>
</dbReference>
<keyword evidence="8" id="KW-0812">Transmembrane</keyword>
<evidence type="ECO:0000256" key="3">
    <source>
        <dbReference type="ARBA" id="ARBA00023015"/>
    </source>
</evidence>
<feature type="region of interest" description="Disordered" evidence="7">
    <location>
        <begin position="1"/>
        <end position="45"/>
    </location>
</feature>
<dbReference type="Pfam" id="PF00172">
    <property type="entry name" value="Zn_clus"/>
    <property type="match status" value="1"/>
</dbReference>
<keyword evidence="6" id="KW-0175">Coiled coil</keyword>
<dbReference type="PANTHER" id="PTHR47660">
    <property type="entry name" value="TRANSCRIPTION FACTOR WITH C2H2 AND ZN(2)-CYS(6) DNA BINDING DOMAIN (EUROFUNG)-RELATED-RELATED"/>
    <property type="match status" value="1"/>
</dbReference>